<dbReference type="OMA" id="NPMTYDF"/>
<dbReference type="Pfam" id="PF00704">
    <property type="entry name" value="Glyco_hydro_18"/>
    <property type="match status" value="1"/>
</dbReference>
<dbReference type="InterPro" id="IPR011583">
    <property type="entry name" value="Chitinase_II/V-like_cat"/>
</dbReference>
<dbReference type="PANTHER" id="PTHR11177">
    <property type="entry name" value="CHITINASE"/>
    <property type="match status" value="1"/>
</dbReference>
<accession>A0A0C4E3N3</accession>
<evidence type="ECO:0000256" key="10">
    <source>
        <dbReference type="ARBA" id="ARBA00023326"/>
    </source>
</evidence>
<reference evidence="14" key="5">
    <citation type="submission" date="2015-06" db="UniProtKB">
        <authorList>
            <consortium name="EnsemblFungi"/>
        </authorList>
    </citation>
    <scope>IDENTIFICATION</scope>
    <source>
        <strain evidence="14">ATCC 64411</strain>
    </source>
</reference>
<dbReference type="GO" id="GO:0000272">
    <property type="term" value="P:polysaccharide catabolic process"/>
    <property type="evidence" value="ECO:0007669"/>
    <property type="project" value="UniProtKB-KW"/>
</dbReference>
<dbReference type="SMART" id="SM00636">
    <property type="entry name" value="Glyco_18"/>
    <property type="match status" value="1"/>
</dbReference>
<dbReference type="SUPFAM" id="SSF54556">
    <property type="entry name" value="Chitinase insertion domain"/>
    <property type="match status" value="1"/>
</dbReference>
<dbReference type="OrthoDB" id="76388at2759"/>
<dbReference type="SUPFAM" id="SSF51445">
    <property type="entry name" value="(Trans)glycosidases"/>
    <property type="match status" value="1"/>
</dbReference>
<keyword evidence="9 11" id="KW-0326">Glycosidase</keyword>
<dbReference type="InterPro" id="IPR050314">
    <property type="entry name" value="Glycosyl_Hydrlase_18"/>
</dbReference>
<evidence type="ECO:0000256" key="3">
    <source>
        <dbReference type="ARBA" id="ARBA00008682"/>
    </source>
</evidence>
<evidence type="ECO:0000259" key="12">
    <source>
        <dbReference type="PROSITE" id="PS51910"/>
    </source>
</evidence>
<dbReference type="PROSITE" id="PS01095">
    <property type="entry name" value="GH18_1"/>
    <property type="match status" value="1"/>
</dbReference>
<dbReference type="VEuPathDB" id="FungiDB:MAPG_07048"/>
<keyword evidence="7" id="KW-0146">Chitin degradation</keyword>
<dbReference type="InterPro" id="IPR029070">
    <property type="entry name" value="Chitinase_insertion_sf"/>
</dbReference>
<evidence type="ECO:0000256" key="6">
    <source>
        <dbReference type="ARBA" id="ARBA00022801"/>
    </source>
</evidence>
<dbReference type="Gene3D" id="3.10.50.10">
    <property type="match status" value="1"/>
</dbReference>
<evidence type="ECO:0000313" key="15">
    <source>
        <dbReference type="Proteomes" id="UP000011715"/>
    </source>
</evidence>
<dbReference type="AlphaFoldDB" id="A0A0C4E3N3"/>
<protein>
    <recommendedName>
        <fullName evidence="4">chitinase</fullName>
        <ecNumber evidence="4">3.2.1.14</ecNumber>
    </recommendedName>
</protein>
<comment type="subcellular location">
    <subcellularLocation>
        <location evidence="2">Secreted</location>
    </subcellularLocation>
</comment>
<reference evidence="13" key="3">
    <citation type="submission" date="2011-03" db="EMBL/GenBank/DDBJ databases">
        <title>Annotation of Magnaporthe poae ATCC 64411.</title>
        <authorList>
            <person name="Ma L.-J."/>
            <person name="Dead R."/>
            <person name="Young S.K."/>
            <person name="Zeng Q."/>
            <person name="Gargeya S."/>
            <person name="Fitzgerald M."/>
            <person name="Haas B."/>
            <person name="Abouelleil A."/>
            <person name="Alvarado L."/>
            <person name="Arachchi H.M."/>
            <person name="Berlin A."/>
            <person name="Brown A."/>
            <person name="Chapman S.B."/>
            <person name="Chen Z."/>
            <person name="Dunbar C."/>
            <person name="Freedman E."/>
            <person name="Gearin G."/>
            <person name="Gellesch M."/>
            <person name="Goldberg J."/>
            <person name="Griggs A."/>
            <person name="Gujja S."/>
            <person name="Heiman D."/>
            <person name="Howarth C."/>
            <person name="Larson L."/>
            <person name="Lui A."/>
            <person name="MacDonald P.J.P."/>
            <person name="Mehta T."/>
            <person name="Montmayeur A."/>
            <person name="Murphy C."/>
            <person name="Neiman D."/>
            <person name="Pearson M."/>
            <person name="Priest M."/>
            <person name="Roberts A."/>
            <person name="Saif S."/>
            <person name="Shea T."/>
            <person name="Shenoy N."/>
            <person name="Sisk P."/>
            <person name="Stolte C."/>
            <person name="Sykes S."/>
            <person name="Yandava C."/>
            <person name="Wortman J."/>
            <person name="Nusbaum C."/>
            <person name="Birren B."/>
        </authorList>
    </citation>
    <scope>NUCLEOTIDE SEQUENCE</scope>
    <source>
        <strain evidence="13">ATCC 64411</strain>
    </source>
</reference>
<evidence type="ECO:0000256" key="4">
    <source>
        <dbReference type="ARBA" id="ARBA00012729"/>
    </source>
</evidence>
<dbReference type="EC" id="3.2.1.14" evidence="4"/>
<dbReference type="GO" id="GO:0006032">
    <property type="term" value="P:chitin catabolic process"/>
    <property type="evidence" value="ECO:0007669"/>
    <property type="project" value="UniProtKB-KW"/>
</dbReference>
<organism evidence="14 15">
    <name type="scientific">Magnaporthiopsis poae (strain ATCC 64411 / 73-15)</name>
    <name type="common">Kentucky bluegrass fungus</name>
    <name type="synonym">Magnaporthe poae</name>
    <dbReference type="NCBI Taxonomy" id="644358"/>
    <lineage>
        <taxon>Eukaryota</taxon>
        <taxon>Fungi</taxon>
        <taxon>Dikarya</taxon>
        <taxon>Ascomycota</taxon>
        <taxon>Pezizomycotina</taxon>
        <taxon>Sordariomycetes</taxon>
        <taxon>Sordariomycetidae</taxon>
        <taxon>Magnaporthales</taxon>
        <taxon>Magnaporthaceae</taxon>
        <taxon>Magnaporthiopsis</taxon>
    </lineage>
</organism>
<dbReference type="eggNOG" id="KOG2806">
    <property type="taxonomic scope" value="Eukaryota"/>
</dbReference>
<dbReference type="GO" id="GO:0005576">
    <property type="term" value="C:extracellular region"/>
    <property type="evidence" value="ECO:0007669"/>
    <property type="project" value="UniProtKB-SubCell"/>
</dbReference>
<dbReference type="EnsemblFungi" id="MAPG_07048T0">
    <property type="protein sequence ID" value="MAPG_07048T0"/>
    <property type="gene ID" value="MAPG_07048"/>
</dbReference>
<reference evidence="13" key="1">
    <citation type="submission" date="2010-05" db="EMBL/GenBank/DDBJ databases">
        <title>The Genome Sequence of Magnaporthe poae strain ATCC 64411.</title>
        <authorList>
            <consortium name="The Broad Institute Genome Sequencing Platform"/>
            <consortium name="Broad Institute Genome Sequencing Center for Infectious Disease"/>
            <person name="Ma L.-J."/>
            <person name="Dead R."/>
            <person name="Young S."/>
            <person name="Zeng Q."/>
            <person name="Koehrsen M."/>
            <person name="Alvarado L."/>
            <person name="Berlin A."/>
            <person name="Chapman S.B."/>
            <person name="Chen Z."/>
            <person name="Freedman E."/>
            <person name="Gellesch M."/>
            <person name="Goldberg J."/>
            <person name="Griggs A."/>
            <person name="Gujja S."/>
            <person name="Heilman E.R."/>
            <person name="Heiman D."/>
            <person name="Hepburn T."/>
            <person name="Howarth C."/>
            <person name="Jen D."/>
            <person name="Larson L."/>
            <person name="Mehta T."/>
            <person name="Neiman D."/>
            <person name="Pearson M."/>
            <person name="Roberts A."/>
            <person name="Saif S."/>
            <person name="Shea T."/>
            <person name="Shenoy N."/>
            <person name="Sisk P."/>
            <person name="Stolte C."/>
            <person name="Sykes S."/>
            <person name="Walk T."/>
            <person name="White J."/>
            <person name="Yandava C."/>
            <person name="Haas B."/>
            <person name="Nusbaum C."/>
            <person name="Birren B."/>
        </authorList>
    </citation>
    <scope>NUCLEOTIDE SEQUENCE</scope>
    <source>
        <strain evidence="13">ATCC 64411</strain>
    </source>
</reference>
<keyword evidence="10" id="KW-0624">Polysaccharide degradation</keyword>
<dbReference type="PANTHER" id="PTHR11177:SF228">
    <property type="entry name" value="CHITINASE"/>
    <property type="match status" value="1"/>
</dbReference>
<keyword evidence="5" id="KW-0964">Secreted</keyword>
<keyword evidence="6 11" id="KW-0378">Hydrolase</keyword>
<comment type="catalytic activity">
    <reaction evidence="1">
        <text>Random endo-hydrolysis of N-acetyl-beta-D-glucosaminide (1-&gt;4)-beta-linkages in chitin and chitodextrins.</text>
        <dbReference type="EC" id="3.2.1.14"/>
    </reaction>
</comment>
<dbReference type="Gene3D" id="3.20.20.80">
    <property type="entry name" value="Glycosidases"/>
    <property type="match status" value="1"/>
</dbReference>
<sequence>MSSSSSSSRKTRKSHGGSSVMFANAVYFPNHHIYRGDTPGNMNYNCISHVFYAHAQISADGGVLLGDEWADARAPCDGVNGGLGSLMQIKQNYPHLQVILSVGGGSSSEIFPLVASNAALRDNFARSALGLVEASGLDGIDVDWEYPSTPEQGADFLALLAAIRLYLTEDRFLLTAALPAGIPVLQNINFATAAEYLDYINLKAFDFYGHWTHKSGHHAQLYARGKDEPSGAGAVQHLMANRFPARKILLGVPVYGRSFLNTPGPGNKFKGAGGEGGMFEYRELPRRGTREQVDKGTAAAQCVGGDGGFVTYDNPETVKMKAAFCKQKGLGGLFYWAGPADAKESKRSLIAAGFRTLHGS</sequence>
<gene>
    <name evidence="13" type="ORF">MAPG_07048</name>
</gene>
<comment type="similarity">
    <text evidence="3">Belongs to the glycosyl hydrolase 18 family. Chitinase class V subfamily.</text>
</comment>
<dbReference type="PROSITE" id="PS51910">
    <property type="entry name" value="GH18_2"/>
    <property type="match status" value="1"/>
</dbReference>
<evidence type="ECO:0000256" key="8">
    <source>
        <dbReference type="ARBA" id="ARBA00023277"/>
    </source>
</evidence>
<reference evidence="15" key="2">
    <citation type="submission" date="2010-05" db="EMBL/GenBank/DDBJ databases">
        <title>The genome sequence of Magnaporthe poae strain ATCC 64411.</title>
        <authorList>
            <person name="Ma L.-J."/>
            <person name="Dead R."/>
            <person name="Young S."/>
            <person name="Zeng Q."/>
            <person name="Koehrsen M."/>
            <person name="Alvarado L."/>
            <person name="Berlin A."/>
            <person name="Chapman S.B."/>
            <person name="Chen Z."/>
            <person name="Freedman E."/>
            <person name="Gellesch M."/>
            <person name="Goldberg J."/>
            <person name="Griggs A."/>
            <person name="Gujja S."/>
            <person name="Heilman E.R."/>
            <person name="Heiman D."/>
            <person name="Hepburn T."/>
            <person name="Howarth C."/>
            <person name="Jen D."/>
            <person name="Larson L."/>
            <person name="Mehta T."/>
            <person name="Neiman D."/>
            <person name="Pearson M."/>
            <person name="Roberts A."/>
            <person name="Saif S."/>
            <person name="Shea T."/>
            <person name="Shenoy N."/>
            <person name="Sisk P."/>
            <person name="Stolte C."/>
            <person name="Sykes S."/>
            <person name="Walk T."/>
            <person name="White J."/>
            <person name="Yandava C."/>
            <person name="Haas B."/>
            <person name="Nusbaum C."/>
            <person name="Birren B."/>
        </authorList>
    </citation>
    <scope>NUCLEOTIDE SEQUENCE [LARGE SCALE GENOMIC DNA]</scope>
    <source>
        <strain evidence="15">ATCC 64411 / 73-15</strain>
    </source>
</reference>
<evidence type="ECO:0000313" key="13">
    <source>
        <dbReference type="EMBL" id="KLU88061.1"/>
    </source>
</evidence>
<evidence type="ECO:0000256" key="5">
    <source>
        <dbReference type="ARBA" id="ARBA00022525"/>
    </source>
</evidence>
<dbReference type="InterPro" id="IPR001223">
    <property type="entry name" value="Glyco_hydro18_cat"/>
</dbReference>
<evidence type="ECO:0000256" key="1">
    <source>
        <dbReference type="ARBA" id="ARBA00000822"/>
    </source>
</evidence>
<evidence type="ECO:0000256" key="11">
    <source>
        <dbReference type="RuleBase" id="RU000489"/>
    </source>
</evidence>
<dbReference type="EMBL" id="GL876971">
    <property type="protein sequence ID" value="KLU88061.1"/>
    <property type="molecule type" value="Genomic_DNA"/>
</dbReference>
<keyword evidence="15" id="KW-1185">Reference proteome</keyword>
<feature type="domain" description="GH18" evidence="12">
    <location>
        <begin position="22"/>
        <end position="360"/>
    </location>
</feature>
<dbReference type="GO" id="GO:0008843">
    <property type="term" value="F:endochitinase activity"/>
    <property type="evidence" value="ECO:0007669"/>
    <property type="project" value="UniProtKB-EC"/>
</dbReference>
<reference evidence="14" key="4">
    <citation type="journal article" date="2015" name="G3 (Bethesda)">
        <title>Genome sequences of three phytopathogenic species of the Magnaporthaceae family of fungi.</title>
        <authorList>
            <person name="Okagaki L.H."/>
            <person name="Nunes C.C."/>
            <person name="Sailsbery J."/>
            <person name="Clay B."/>
            <person name="Brown D."/>
            <person name="John T."/>
            <person name="Oh Y."/>
            <person name="Young N."/>
            <person name="Fitzgerald M."/>
            <person name="Haas B.J."/>
            <person name="Zeng Q."/>
            <person name="Young S."/>
            <person name="Adiconis X."/>
            <person name="Fan L."/>
            <person name="Levin J.Z."/>
            <person name="Mitchell T.K."/>
            <person name="Okubara P.A."/>
            <person name="Farman M.L."/>
            <person name="Kohn L.M."/>
            <person name="Birren B."/>
            <person name="Ma L.-J."/>
            <person name="Dean R.A."/>
        </authorList>
    </citation>
    <scope>NUCLEOTIDE SEQUENCE</scope>
    <source>
        <strain evidence="14">ATCC 64411 / 73-15</strain>
    </source>
</reference>
<dbReference type="GO" id="GO:0008061">
    <property type="term" value="F:chitin binding"/>
    <property type="evidence" value="ECO:0007669"/>
    <property type="project" value="InterPro"/>
</dbReference>
<dbReference type="Proteomes" id="UP000011715">
    <property type="component" value="Unassembled WGS sequence"/>
</dbReference>
<evidence type="ECO:0000256" key="7">
    <source>
        <dbReference type="ARBA" id="ARBA00023024"/>
    </source>
</evidence>
<proteinExistence type="inferred from homology"/>
<evidence type="ECO:0000313" key="14">
    <source>
        <dbReference type="EnsemblFungi" id="MAPG_07048T0"/>
    </source>
</evidence>
<evidence type="ECO:0000256" key="2">
    <source>
        <dbReference type="ARBA" id="ARBA00004613"/>
    </source>
</evidence>
<dbReference type="STRING" id="644358.A0A0C4E3N3"/>
<name>A0A0C4E3N3_MAGP6</name>
<dbReference type="FunFam" id="3.10.50.10:FF:000009">
    <property type="entry name" value="CTS2p putative chitinase"/>
    <property type="match status" value="1"/>
</dbReference>
<evidence type="ECO:0000256" key="9">
    <source>
        <dbReference type="ARBA" id="ARBA00023295"/>
    </source>
</evidence>
<dbReference type="InterPro" id="IPR017853">
    <property type="entry name" value="GH"/>
</dbReference>
<dbReference type="EMBL" id="ADBL01001700">
    <property type="status" value="NOT_ANNOTATED_CDS"/>
    <property type="molecule type" value="Genomic_DNA"/>
</dbReference>
<dbReference type="InterPro" id="IPR001579">
    <property type="entry name" value="Glyco_hydro_18_chit_AS"/>
</dbReference>
<keyword evidence="8" id="KW-0119">Carbohydrate metabolism</keyword>